<keyword evidence="2" id="KW-0012">Acyltransferase</keyword>
<dbReference type="Pfam" id="PF00583">
    <property type="entry name" value="Acetyltransf_1"/>
    <property type="match status" value="2"/>
</dbReference>
<evidence type="ECO:0000313" key="5">
    <source>
        <dbReference type="EMBL" id="SIP91628.1"/>
    </source>
</evidence>
<dbReference type="CDD" id="cd04301">
    <property type="entry name" value="NAT_SF"/>
    <property type="match status" value="2"/>
</dbReference>
<proteinExistence type="predicted"/>
<evidence type="ECO:0000256" key="3">
    <source>
        <dbReference type="SAM" id="MobiDB-lite"/>
    </source>
</evidence>
<name>A0A1N6NHM8_9MICO</name>
<dbReference type="Gene3D" id="3.40.630.30">
    <property type="match status" value="2"/>
</dbReference>
<sequence length="385" mass="40069">MTLPRVLPDAVGRPGAGVVTVATVPADDAAAERLRSRQQAELAVRYGEPDAGTFAPEAALANVVVREDGEPVAFVALRDVSGTPDGRGGTHPAGTGEVKRLYVEPAHRGRGHARTAMRALHERAVAAGLDRLVLETGTLQPESIDLYLALGYVPIESYGHYAGQPLSRCFALDLRVSPAAASDAAGARTAAPDATGPRGAALDGTRSGPGAAAGGLVVGGAAVELRAVPWDDPDAAALRREMHETSSAVLYPELFSGLDSAGGFEAVDARLGADVVVTLVAYRDGEALGCASLRRPEPGAPQDALEVKKVFVRESARRTGTARRLLDGLETAARERGVSTLLLETGIRQPGAIALYRSLGFRAVAHFPPYDGDNHVALCFAKPLT</sequence>
<dbReference type="PANTHER" id="PTHR43877:SF2">
    <property type="entry name" value="AMINOALKYLPHOSPHONATE N-ACETYLTRANSFERASE-RELATED"/>
    <property type="match status" value="1"/>
</dbReference>
<dbReference type="InterPro" id="IPR050832">
    <property type="entry name" value="Bact_Acetyltransf"/>
</dbReference>
<dbReference type="EMBL" id="FTMI01000001">
    <property type="protein sequence ID" value="SIP91628.1"/>
    <property type="molecule type" value="Genomic_DNA"/>
</dbReference>
<evidence type="ECO:0000259" key="4">
    <source>
        <dbReference type="PROSITE" id="PS51186"/>
    </source>
</evidence>
<dbReference type="AlphaFoldDB" id="A0A1N6NHM8"/>
<protein>
    <submittedName>
        <fullName evidence="5">Acetyltransferase (GNAT) family protein</fullName>
    </submittedName>
</protein>
<evidence type="ECO:0000256" key="2">
    <source>
        <dbReference type="ARBA" id="ARBA00023315"/>
    </source>
</evidence>
<dbReference type="SUPFAM" id="SSF55729">
    <property type="entry name" value="Acyl-CoA N-acyltransferases (Nat)"/>
    <property type="match status" value="2"/>
</dbReference>
<feature type="region of interest" description="Disordered" evidence="3">
    <location>
        <begin position="185"/>
        <end position="206"/>
    </location>
</feature>
<keyword evidence="1 5" id="KW-0808">Transferase</keyword>
<dbReference type="PROSITE" id="PS51186">
    <property type="entry name" value="GNAT"/>
    <property type="match status" value="2"/>
</dbReference>
<organism evidence="5 6">
    <name type="scientific">Cellulosimicrobium aquatile</name>
    <dbReference type="NCBI Taxonomy" id="1612203"/>
    <lineage>
        <taxon>Bacteria</taxon>
        <taxon>Bacillati</taxon>
        <taxon>Actinomycetota</taxon>
        <taxon>Actinomycetes</taxon>
        <taxon>Micrococcales</taxon>
        <taxon>Promicromonosporaceae</taxon>
        <taxon>Cellulosimicrobium</taxon>
    </lineage>
</organism>
<gene>
    <name evidence="5" type="ORF">SAMN05518682_0488</name>
</gene>
<feature type="domain" description="N-acetyltransferase" evidence="4">
    <location>
        <begin position="21"/>
        <end position="175"/>
    </location>
</feature>
<evidence type="ECO:0000313" key="6">
    <source>
        <dbReference type="Proteomes" id="UP000186235"/>
    </source>
</evidence>
<dbReference type="RefSeq" id="WP_244550360.1">
    <property type="nucleotide sequence ID" value="NZ_FTMI01000001.1"/>
</dbReference>
<accession>A0A1N6NHM8</accession>
<feature type="domain" description="N-acetyltransferase" evidence="4">
    <location>
        <begin position="223"/>
        <end position="385"/>
    </location>
</feature>
<dbReference type="InterPro" id="IPR016181">
    <property type="entry name" value="Acyl_CoA_acyltransferase"/>
</dbReference>
<feature type="compositionally biased region" description="Low complexity" evidence="3">
    <location>
        <begin position="185"/>
        <end position="198"/>
    </location>
</feature>
<dbReference type="Proteomes" id="UP000186235">
    <property type="component" value="Unassembled WGS sequence"/>
</dbReference>
<dbReference type="PANTHER" id="PTHR43877">
    <property type="entry name" value="AMINOALKYLPHOSPHONATE N-ACETYLTRANSFERASE-RELATED-RELATED"/>
    <property type="match status" value="1"/>
</dbReference>
<evidence type="ECO:0000256" key="1">
    <source>
        <dbReference type="ARBA" id="ARBA00022679"/>
    </source>
</evidence>
<reference evidence="6" key="1">
    <citation type="submission" date="2017-01" db="EMBL/GenBank/DDBJ databases">
        <authorList>
            <person name="Varghese N."/>
            <person name="Submissions S."/>
        </authorList>
    </citation>
    <scope>NUCLEOTIDE SEQUENCE [LARGE SCALE GENOMIC DNA]</scope>
    <source>
        <strain evidence="6">3bp</strain>
    </source>
</reference>
<dbReference type="InterPro" id="IPR000182">
    <property type="entry name" value="GNAT_dom"/>
</dbReference>
<keyword evidence="6" id="KW-1185">Reference proteome</keyword>
<dbReference type="GO" id="GO:0016747">
    <property type="term" value="F:acyltransferase activity, transferring groups other than amino-acyl groups"/>
    <property type="evidence" value="ECO:0007669"/>
    <property type="project" value="InterPro"/>
</dbReference>